<evidence type="ECO:0000256" key="1">
    <source>
        <dbReference type="ARBA" id="ARBA00010928"/>
    </source>
</evidence>
<dbReference type="STRING" id="167539.Pro_0857"/>
<feature type="domain" description="Gfo/Idh/MocA-like oxidoreductase C-terminal" evidence="4">
    <location>
        <begin position="142"/>
        <end position="369"/>
    </location>
</feature>
<dbReference type="EnsemblBacteria" id="AAP99901">
    <property type="protein sequence ID" value="AAP99901"/>
    <property type="gene ID" value="Pro_0857"/>
</dbReference>
<accession>Q7VC85</accession>
<dbReference type="Gene3D" id="3.40.50.720">
    <property type="entry name" value="NAD(P)-binding Rossmann-like Domain"/>
    <property type="match status" value="1"/>
</dbReference>
<feature type="domain" description="Gfo/Idh/MocA-like oxidoreductase N-terminal" evidence="3">
    <location>
        <begin position="13"/>
        <end position="130"/>
    </location>
</feature>
<dbReference type="InterPro" id="IPR036291">
    <property type="entry name" value="NAD(P)-bd_dom_sf"/>
</dbReference>
<dbReference type="EMBL" id="AE017126">
    <property type="protein sequence ID" value="AAP99901.1"/>
    <property type="molecule type" value="Genomic_DNA"/>
</dbReference>
<name>Q7VC85_PROMA</name>
<dbReference type="PATRIC" id="fig|167539.5.peg.906"/>
<dbReference type="Proteomes" id="UP000001420">
    <property type="component" value="Chromosome"/>
</dbReference>
<evidence type="ECO:0000313" key="5">
    <source>
        <dbReference type="EMBL" id="AAP99901.1"/>
    </source>
</evidence>
<gene>
    <name evidence="5" type="primary">mviM</name>
    <name evidence="5" type="ordered locus">Pro_0857</name>
</gene>
<evidence type="ECO:0000259" key="4">
    <source>
        <dbReference type="Pfam" id="PF02894"/>
    </source>
</evidence>
<comment type="similarity">
    <text evidence="1">Belongs to the Gfo/Idh/MocA family.</text>
</comment>
<reference evidence="5 6" key="1">
    <citation type="journal article" date="2003" name="Proc. Natl. Acad. Sci. U.S.A.">
        <title>Genome sequence of the cyanobacterium Prochlorococcus marinus SS120, a nearly minimal oxyphototrophic genome.</title>
        <authorList>
            <person name="Dufresne A."/>
            <person name="Salanoubat M."/>
            <person name="Partensky F."/>
            <person name="Artiguenave F."/>
            <person name="Axmann I.M."/>
            <person name="Barbe V."/>
            <person name="Duprat S."/>
            <person name="Galperin M.Y."/>
            <person name="Koonin E.V."/>
            <person name="Le Gall F."/>
            <person name="Makarova K.S."/>
            <person name="Ostrowski M."/>
            <person name="Oztas S."/>
            <person name="Robert C."/>
            <person name="Rogozin I.B."/>
            <person name="Scanlan D.J."/>
            <person name="Tandeau de Marsac N."/>
            <person name="Weissenbach J."/>
            <person name="Wincker P."/>
            <person name="Wolf Y.I."/>
            <person name="Hess W.R."/>
        </authorList>
    </citation>
    <scope>NUCLEOTIDE SEQUENCE [LARGE SCALE GENOMIC DNA]</scope>
    <source>
        <strain evidence="6">SARG / CCMP1375 / SS120</strain>
    </source>
</reference>
<dbReference type="KEGG" id="pma:Pro_0857"/>
<sequence>MQSTNINKKSKIGVGLAGLGFGEKVHLPGLFSSQDLEPIALWHPRPDRLNDACKTHDLKGYDNWSALLNNADIDAVIIATPPEPRFKLAYDALQAGKHLLLEKPVALNSEEILELQSLSIKKKLSVAVDFEYRAVPLFMQAKQMIDDDLIGTPWLIKLDWLMSSRADESRAWNWYSEKQSGGGVIGALGTHAFDLLHWFFGPTKNINGLTSTSIQKRPSIKSKKLENVTSEDICLAQLELSNFKSQQPIPAQVTLSAVSRYGRGFWLEIYGNKGTLILGSDNQKDYVHGFGLWFGEKGKKVCPITPVSNLAFDRTWEDGRIAPVARIQNWWAESINKGNPVIPGLTEGLLSQRVCEKVDQSYKSGMRLTI</sequence>
<evidence type="ECO:0000256" key="2">
    <source>
        <dbReference type="ARBA" id="ARBA00023002"/>
    </source>
</evidence>
<keyword evidence="6" id="KW-1185">Reference proteome</keyword>
<dbReference type="Pfam" id="PF01408">
    <property type="entry name" value="GFO_IDH_MocA"/>
    <property type="match status" value="1"/>
</dbReference>
<dbReference type="eggNOG" id="COG0673">
    <property type="taxonomic scope" value="Bacteria"/>
</dbReference>
<keyword evidence="2" id="KW-0560">Oxidoreductase</keyword>
<dbReference type="PANTHER" id="PTHR43818">
    <property type="entry name" value="BCDNA.GH03377"/>
    <property type="match status" value="1"/>
</dbReference>
<dbReference type="Gene3D" id="3.30.360.10">
    <property type="entry name" value="Dihydrodipicolinate Reductase, domain 2"/>
    <property type="match status" value="1"/>
</dbReference>
<dbReference type="SUPFAM" id="SSF55347">
    <property type="entry name" value="Glyceraldehyde-3-phosphate dehydrogenase-like, C-terminal domain"/>
    <property type="match status" value="1"/>
</dbReference>
<dbReference type="InterPro" id="IPR004104">
    <property type="entry name" value="Gfo/Idh/MocA-like_OxRdtase_C"/>
</dbReference>
<organism evidence="5 6">
    <name type="scientific">Prochlorococcus marinus (strain SARG / CCMP1375 / SS120)</name>
    <dbReference type="NCBI Taxonomy" id="167539"/>
    <lineage>
        <taxon>Bacteria</taxon>
        <taxon>Bacillati</taxon>
        <taxon>Cyanobacteriota</taxon>
        <taxon>Cyanophyceae</taxon>
        <taxon>Synechococcales</taxon>
        <taxon>Prochlorococcaceae</taxon>
        <taxon>Prochlorococcus</taxon>
    </lineage>
</organism>
<dbReference type="InterPro" id="IPR050463">
    <property type="entry name" value="Gfo/Idh/MocA_oxidrdct_glycsds"/>
</dbReference>
<dbReference type="HOGENOM" id="CLU_023194_17_2_3"/>
<evidence type="ECO:0000259" key="3">
    <source>
        <dbReference type="Pfam" id="PF01408"/>
    </source>
</evidence>
<dbReference type="GO" id="GO:0000166">
    <property type="term" value="F:nucleotide binding"/>
    <property type="evidence" value="ECO:0007669"/>
    <property type="project" value="InterPro"/>
</dbReference>
<dbReference type="InterPro" id="IPR000683">
    <property type="entry name" value="Gfo/Idh/MocA-like_OxRdtase_N"/>
</dbReference>
<dbReference type="PANTHER" id="PTHR43818:SF11">
    <property type="entry name" value="BCDNA.GH03377"/>
    <property type="match status" value="1"/>
</dbReference>
<dbReference type="Pfam" id="PF02894">
    <property type="entry name" value="GFO_IDH_MocA_C"/>
    <property type="match status" value="1"/>
</dbReference>
<dbReference type="OrthoDB" id="9815825at2"/>
<protein>
    <submittedName>
        <fullName evidence="5">Predicted dehydrogenase</fullName>
    </submittedName>
</protein>
<evidence type="ECO:0000313" key="6">
    <source>
        <dbReference type="Proteomes" id="UP000001420"/>
    </source>
</evidence>
<dbReference type="RefSeq" id="WP_011125009.1">
    <property type="nucleotide sequence ID" value="NC_005042.1"/>
</dbReference>
<proteinExistence type="inferred from homology"/>
<dbReference type="AlphaFoldDB" id="Q7VC85"/>
<dbReference type="GO" id="GO:0016491">
    <property type="term" value="F:oxidoreductase activity"/>
    <property type="evidence" value="ECO:0007669"/>
    <property type="project" value="UniProtKB-KW"/>
</dbReference>
<dbReference type="SUPFAM" id="SSF51735">
    <property type="entry name" value="NAD(P)-binding Rossmann-fold domains"/>
    <property type="match status" value="1"/>
</dbReference>